<reference evidence="2" key="1">
    <citation type="journal article" date="2020" name="Stud. Mycol.">
        <title>101 Dothideomycetes genomes: a test case for predicting lifestyles and emergence of pathogens.</title>
        <authorList>
            <person name="Haridas S."/>
            <person name="Albert R."/>
            <person name="Binder M."/>
            <person name="Bloem J."/>
            <person name="Labutti K."/>
            <person name="Salamov A."/>
            <person name="Andreopoulos B."/>
            <person name="Baker S."/>
            <person name="Barry K."/>
            <person name="Bills G."/>
            <person name="Bluhm B."/>
            <person name="Cannon C."/>
            <person name="Castanera R."/>
            <person name="Culley D."/>
            <person name="Daum C."/>
            <person name="Ezra D."/>
            <person name="Gonzalez J."/>
            <person name="Henrissat B."/>
            <person name="Kuo A."/>
            <person name="Liang C."/>
            <person name="Lipzen A."/>
            <person name="Lutzoni F."/>
            <person name="Magnuson J."/>
            <person name="Mondo S."/>
            <person name="Nolan M."/>
            <person name="Ohm R."/>
            <person name="Pangilinan J."/>
            <person name="Park H.-J."/>
            <person name="Ramirez L."/>
            <person name="Alfaro M."/>
            <person name="Sun H."/>
            <person name="Tritt A."/>
            <person name="Yoshinaga Y."/>
            <person name="Zwiers L.-H."/>
            <person name="Turgeon B."/>
            <person name="Goodwin S."/>
            <person name="Spatafora J."/>
            <person name="Crous P."/>
            <person name="Grigoriev I."/>
        </authorList>
    </citation>
    <scope>NUCLEOTIDE SEQUENCE</scope>
    <source>
        <strain evidence="2">CBS 207.26</strain>
    </source>
</reference>
<proteinExistence type="predicted"/>
<keyword evidence="3" id="KW-1185">Reference proteome</keyword>
<dbReference type="Pfam" id="PF03184">
    <property type="entry name" value="DDE_1"/>
    <property type="match status" value="1"/>
</dbReference>
<dbReference type="Proteomes" id="UP000800200">
    <property type="component" value="Unassembled WGS sequence"/>
</dbReference>
<dbReference type="PANTHER" id="PTHR19303:SF74">
    <property type="entry name" value="POGO TRANSPOSABLE ELEMENT WITH KRAB DOMAIN"/>
    <property type="match status" value="1"/>
</dbReference>
<dbReference type="AlphaFoldDB" id="A0A6A6DMZ5"/>
<feature type="domain" description="DDE-1" evidence="1">
    <location>
        <begin position="61"/>
        <end position="178"/>
    </location>
</feature>
<evidence type="ECO:0000313" key="2">
    <source>
        <dbReference type="EMBL" id="KAF2179752.1"/>
    </source>
</evidence>
<evidence type="ECO:0000259" key="1">
    <source>
        <dbReference type="Pfam" id="PF03184"/>
    </source>
</evidence>
<protein>
    <submittedName>
        <fullName evidence="2">CENP-B protein</fullName>
    </submittedName>
</protein>
<dbReference type="GO" id="GO:0005634">
    <property type="term" value="C:nucleus"/>
    <property type="evidence" value="ECO:0007669"/>
    <property type="project" value="TreeGrafter"/>
</dbReference>
<organism evidence="2 3">
    <name type="scientific">Zopfia rhizophila CBS 207.26</name>
    <dbReference type="NCBI Taxonomy" id="1314779"/>
    <lineage>
        <taxon>Eukaryota</taxon>
        <taxon>Fungi</taxon>
        <taxon>Dikarya</taxon>
        <taxon>Ascomycota</taxon>
        <taxon>Pezizomycotina</taxon>
        <taxon>Dothideomycetes</taxon>
        <taxon>Dothideomycetes incertae sedis</taxon>
        <taxon>Zopfiaceae</taxon>
        <taxon>Zopfia</taxon>
    </lineage>
</organism>
<dbReference type="GO" id="GO:0003677">
    <property type="term" value="F:DNA binding"/>
    <property type="evidence" value="ECO:0007669"/>
    <property type="project" value="TreeGrafter"/>
</dbReference>
<name>A0A6A6DMZ5_9PEZI</name>
<dbReference type="PANTHER" id="PTHR19303">
    <property type="entry name" value="TRANSPOSON"/>
    <property type="match status" value="1"/>
</dbReference>
<gene>
    <name evidence="2" type="ORF">K469DRAFT_594997</name>
</gene>
<sequence>MYEKGIQAHDVWNFDETGFRIGCGGKQIIVTFGSRGRERDKTKDAKKVTIGSETNRDYLTSVEAISASGEVIPPMLILKAKNHLAQWYNHTEIPGDYHLLGVSDSGYNNDELSLDWIEHFNRFSAVSQKGAWRLLLFDGFGEHLTKQFMDYCFEHKIYPQPLPSHTSHILQPLDVCCF</sequence>
<evidence type="ECO:0000313" key="3">
    <source>
        <dbReference type="Proteomes" id="UP000800200"/>
    </source>
</evidence>
<accession>A0A6A6DMZ5</accession>
<dbReference type="InterPro" id="IPR050863">
    <property type="entry name" value="CenT-Element_Derived"/>
</dbReference>
<feature type="non-terminal residue" evidence="2">
    <location>
        <position position="178"/>
    </location>
</feature>
<dbReference type="OrthoDB" id="3943683at2759"/>
<dbReference type="EMBL" id="ML994663">
    <property type="protein sequence ID" value="KAF2179752.1"/>
    <property type="molecule type" value="Genomic_DNA"/>
</dbReference>
<dbReference type="InterPro" id="IPR004875">
    <property type="entry name" value="DDE_SF_endonuclease_dom"/>
</dbReference>